<feature type="region of interest" description="Disordered" evidence="11">
    <location>
        <begin position="76"/>
        <end position="110"/>
    </location>
</feature>
<sequence length="714" mass="80940">MQWEEGWWGDRGPPVAPKTDQSADSVLQNGTKPLTNGVSLGNGHSEHAVPEVLYALKHSQKSSLAPAAVENGFTPVDQEAADVAHQKLSNGSAKVSKETNSSDDASGSFEFDWEDEKLSKPKIKSAFTKFQQQKALLTKGESHSDAMQSVLLSEDGLVPEPRAKSKLRLPSKRFANVDHIPKSKSSNELDNLKQQSFQNGRGHVRLKNDVDAQGTESQQQQQQQQGQQEEQQQLKQQQQQQQQPKKPWLKQQNGQAKSNSQYSAVQNGGHSISGFQSQGYGDQSGIAEYEKSSMGAQAGFMGVESLPYQKYQYKRYSTDTDDSSAEEDSEDKMNAMLCVVCCLFSVCILIGVVVLLCHYAEKKAEEQRIPNSDRDCLDVANSIYHRKIADIIQGMSRDHNHLLRDLNMTSLAVSRPEDRRDDVSRAFQTFLAVQQQELRQKQSIPKCPSGPPELVGSISGVNLSLELDINEVMRGHSDVMEGGEWRPSTCISRHRVAIIVPYRDRWSHLKVLLYYLIPILKRQQIHFRIFVVEQFGNDTFNKGRIMNAAFREAVKLFDFQCVTFHDVDLVPEDDRNMYSCTEQPKHMSIAIDKFSYVLPYQGLVGGVLSFRNSHFQLVNGYSNMYWGWGAEDDDMTTRILHRGLRIYRPPSNIARYKMVKHDQRKISEMTVRMKLLRSAARRSKLEGLNNVMYKVLFTHKEKLFTHFMVDIGKP</sequence>
<feature type="region of interest" description="Disordered" evidence="11">
    <location>
        <begin position="153"/>
        <end position="268"/>
    </location>
</feature>
<feature type="domain" description="Galactosyltransferase N-terminal" evidence="13">
    <location>
        <begin position="447"/>
        <end position="581"/>
    </location>
</feature>
<keyword evidence="4" id="KW-0328">Glycosyltransferase</keyword>
<dbReference type="InterPro" id="IPR027995">
    <property type="entry name" value="Galactosyl_T_N"/>
</dbReference>
<comment type="pathway">
    <text evidence="2">Protein modification; protein glycosylation.</text>
</comment>
<keyword evidence="8" id="KW-1133">Transmembrane helix</keyword>
<comment type="similarity">
    <text evidence="3">Belongs to the glycosyltransferase 7 family.</text>
</comment>
<name>A0ABM1VUX0_APLCA</name>
<keyword evidence="6" id="KW-0812">Transmembrane</keyword>
<comment type="subcellular location">
    <subcellularLocation>
        <location evidence="1">Membrane</location>
        <topology evidence="1">Single-pass type II membrane protein</topology>
    </subcellularLocation>
</comment>
<dbReference type="PRINTS" id="PR02050">
    <property type="entry name" value="B14GALTRFASE"/>
</dbReference>
<dbReference type="PANTHER" id="PTHR19300:SF46">
    <property type="entry name" value="BETA-1,4-N-ACETYLGALACTOSAMINYLTRANSFERASE"/>
    <property type="match status" value="1"/>
</dbReference>
<dbReference type="Gene3D" id="3.90.550.10">
    <property type="entry name" value="Spore Coat Polysaccharide Biosynthesis Protein SpsA, Chain A"/>
    <property type="match status" value="1"/>
</dbReference>
<dbReference type="Pfam" id="PF13733">
    <property type="entry name" value="Glyco_transf_7N"/>
    <property type="match status" value="1"/>
</dbReference>
<evidence type="ECO:0000256" key="5">
    <source>
        <dbReference type="ARBA" id="ARBA00022679"/>
    </source>
</evidence>
<dbReference type="InterPro" id="IPR003859">
    <property type="entry name" value="Galactosyl_T"/>
</dbReference>
<evidence type="ECO:0000313" key="14">
    <source>
        <dbReference type="Proteomes" id="UP000694888"/>
    </source>
</evidence>
<reference evidence="15" key="1">
    <citation type="submission" date="2025-08" db="UniProtKB">
        <authorList>
            <consortium name="RefSeq"/>
        </authorList>
    </citation>
    <scope>IDENTIFICATION</scope>
</reference>
<feature type="domain" description="Galactosyltransferase C-terminal" evidence="12">
    <location>
        <begin position="585"/>
        <end position="662"/>
    </location>
</feature>
<dbReference type="PANTHER" id="PTHR19300">
    <property type="entry name" value="BETA-1,4-GALACTOSYLTRANSFERASE"/>
    <property type="match status" value="1"/>
</dbReference>
<feature type="compositionally biased region" description="Low complexity" evidence="11">
    <location>
        <begin position="218"/>
        <end position="252"/>
    </location>
</feature>
<feature type="region of interest" description="Disordered" evidence="11">
    <location>
        <begin position="1"/>
        <end position="44"/>
    </location>
</feature>
<keyword evidence="10" id="KW-0325">Glycoprotein</keyword>
<dbReference type="CDD" id="cd00899">
    <property type="entry name" value="b4GalT"/>
    <property type="match status" value="1"/>
</dbReference>
<dbReference type="SUPFAM" id="SSF53448">
    <property type="entry name" value="Nucleotide-diphospho-sugar transferases"/>
    <property type="match status" value="1"/>
</dbReference>
<evidence type="ECO:0000256" key="10">
    <source>
        <dbReference type="ARBA" id="ARBA00023180"/>
    </source>
</evidence>
<feature type="compositionally biased region" description="Polar residues" evidence="11">
    <location>
        <begin position="87"/>
        <end position="105"/>
    </location>
</feature>
<accession>A0ABM1VUX0</accession>
<protein>
    <submittedName>
        <fullName evidence="15">Uncharacterized protein LOC101859900</fullName>
    </submittedName>
</protein>
<dbReference type="InterPro" id="IPR027791">
    <property type="entry name" value="Galactosyl_T_C"/>
</dbReference>
<evidence type="ECO:0000256" key="7">
    <source>
        <dbReference type="ARBA" id="ARBA00022968"/>
    </source>
</evidence>
<keyword evidence="7" id="KW-0735">Signal-anchor</keyword>
<evidence type="ECO:0000313" key="15">
    <source>
        <dbReference type="RefSeq" id="XP_035826212.1"/>
    </source>
</evidence>
<evidence type="ECO:0000256" key="8">
    <source>
        <dbReference type="ARBA" id="ARBA00022989"/>
    </source>
</evidence>
<evidence type="ECO:0000256" key="4">
    <source>
        <dbReference type="ARBA" id="ARBA00022676"/>
    </source>
</evidence>
<evidence type="ECO:0000256" key="9">
    <source>
        <dbReference type="ARBA" id="ARBA00023136"/>
    </source>
</evidence>
<proteinExistence type="inferred from homology"/>
<feature type="compositionally biased region" description="Polar residues" evidence="11">
    <location>
        <begin position="19"/>
        <end position="39"/>
    </location>
</feature>
<organism evidence="14 15">
    <name type="scientific">Aplysia californica</name>
    <name type="common">California sea hare</name>
    <dbReference type="NCBI Taxonomy" id="6500"/>
    <lineage>
        <taxon>Eukaryota</taxon>
        <taxon>Metazoa</taxon>
        <taxon>Spiralia</taxon>
        <taxon>Lophotrochozoa</taxon>
        <taxon>Mollusca</taxon>
        <taxon>Gastropoda</taxon>
        <taxon>Heterobranchia</taxon>
        <taxon>Euthyneura</taxon>
        <taxon>Tectipleura</taxon>
        <taxon>Aplysiida</taxon>
        <taxon>Aplysioidea</taxon>
        <taxon>Aplysiidae</taxon>
        <taxon>Aplysia</taxon>
    </lineage>
</organism>
<keyword evidence="14" id="KW-1185">Reference proteome</keyword>
<evidence type="ECO:0000259" key="12">
    <source>
        <dbReference type="Pfam" id="PF02709"/>
    </source>
</evidence>
<evidence type="ECO:0000256" key="1">
    <source>
        <dbReference type="ARBA" id="ARBA00004606"/>
    </source>
</evidence>
<evidence type="ECO:0000256" key="11">
    <source>
        <dbReference type="SAM" id="MobiDB-lite"/>
    </source>
</evidence>
<keyword evidence="9" id="KW-0472">Membrane</keyword>
<feature type="compositionally biased region" description="Basic and acidic residues" evidence="11">
    <location>
        <begin position="175"/>
        <end position="191"/>
    </location>
</feature>
<evidence type="ECO:0000256" key="2">
    <source>
        <dbReference type="ARBA" id="ARBA00004922"/>
    </source>
</evidence>
<dbReference type="RefSeq" id="XP_035826212.1">
    <property type="nucleotide sequence ID" value="XM_035970319.1"/>
</dbReference>
<keyword evidence="5" id="KW-0808">Transferase</keyword>
<dbReference type="InterPro" id="IPR029044">
    <property type="entry name" value="Nucleotide-diphossugar_trans"/>
</dbReference>
<feature type="compositionally biased region" description="Polar residues" evidence="11">
    <location>
        <begin position="253"/>
        <end position="268"/>
    </location>
</feature>
<dbReference type="GeneID" id="101859900"/>
<evidence type="ECO:0000256" key="3">
    <source>
        <dbReference type="ARBA" id="ARBA00005735"/>
    </source>
</evidence>
<dbReference type="Pfam" id="PF02709">
    <property type="entry name" value="Glyco_transf_7C"/>
    <property type="match status" value="1"/>
</dbReference>
<evidence type="ECO:0000256" key="6">
    <source>
        <dbReference type="ARBA" id="ARBA00022692"/>
    </source>
</evidence>
<evidence type="ECO:0000259" key="13">
    <source>
        <dbReference type="Pfam" id="PF13733"/>
    </source>
</evidence>
<dbReference type="Proteomes" id="UP000694888">
    <property type="component" value="Unplaced"/>
</dbReference>
<gene>
    <name evidence="15" type="primary">LOC101859900</name>
</gene>